<feature type="region of interest" description="Disordered" evidence="11">
    <location>
        <begin position="498"/>
        <end position="519"/>
    </location>
</feature>
<dbReference type="Pfam" id="PF14806">
    <property type="entry name" value="Coatomer_b_Cpla"/>
    <property type="match status" value="1"/>
</dbReference>
<gene>
    <name evidence="15" type="ORF">EWM64_g1572</name>
</gene>
<sequence>MSNPEAACYTVVNDDSSETPSTQDLRNALQKGSDEVKIDTLRKIIISTINGNHQPQLLMSVIQYAMPSRNKQLKKLLHFYWEVCPKYDDNGKLKQEMILVVNAIRNDLQHPNEYIRGATLRFLQKISKEQELLEPLVPICRSCLEHRHSYVRKNAVFAIYTIYREFEHLIPDAPELIQTFLAAESDATCKRNAFVFLANCAMPKAVEYVVQVYDQIGALDELLQMAIIDVIRLDCKTDSTHRARWIRCIFELLNAPSHAVKYEAATTLTSLTQNAAAVKAAASTLIDLVVKESDNNVKLIVLDRLDNLRSKHGRVFDGLIMDVLQVLSSADIEVRRKAISIALNMTSSRNVEEVVLFLKKQLQKTHDQEYEKAPEYRQLLIQSIHVCAVKFSEVAASVVHALMEFLGDSNNPSALDVVAFVRQVEVVEKFPQLRPSITERLIQTLPEIKSGKVFRGVLWILGEYVENANDILDAFQELRKVIGEIPILASEQRLLDEASAQDEEKKEEESKKESAPPISARPKVLADGTYATETAFTSTVTARLEAVKAAAKPPLRTLILGGDFFTGSVLASTLTKLVLRFSEQLQDRKKSNSLQAEAMLIMTSVIRVGQSKFVSVSIDEDSHERILNCIQTLSSLEEKPVVHEVFLGDTKAAYSKMVAAQEKKAAEKRELEATKESIVQVDDVLSFRQFSKKAADDVIDYDEDVGRATGTGEVHEDFISNLSRITQLTGFSDPIYAEAYVKVHGFDILLDVLLVNQTADTLQNLCLDFATLGDLKLVERPAVYIIAPHGFQSIKATIKVSSTETGVIFGSILWEGPNLSEQAVILNDIHIDIMDYIKPAYCTEAQFRSMWTEFEWENRVNVSTTMSDPRDYLKHIMKSTNMSCLTPEGAMSGDCDFLSANMYARSLFGEDALANLSIERTEAGTITGHVRIRSKTQGIALSLGDRITMAQKDNKLSS</sequence>
<keyword evidence="16" id="KW-1185">Reference proteome</keyword>
<feature type="domain" description="Clathrin/coatomer adaptor adaptin-like N-terminal" evidence="12">
    <location>
        <begin position="19"/>
        <end position="508"/>
    </location>
</feature>
<dbReference type="GO" id="GO:0000139">
    <property type="term" value="C:Golgi membrane"/>
    <property type="evidence" value="ECO:0007669"/>
    <property type="project" value="UniProtKB-SubCell"/>
</dbReference>
<evidence type="ECO:0000259" key="13">
    <source>
        <dbReference type="Pfam" id="PF07718"/>
    </source>
</evidence>
<feature type="compositionally biased region" description="Basic and acidic residues" evidence="11">
    <location>
        <begin position="502"/>
        <end position="514"/>
    </location>
</feature>
<evidence type="ECO:0000256" key="8">
    <source>
        <dbReference type="ARBA" id="ARBA00023136"/>
    </source>
</evidence>
<comment type="subunit">
    <text evidence="10">Oligomeric complex that consists of at least the alpha, beta, beta', gamma, delta, epsilon and zeta subunits.</text>
</comment>
<dbReference type="Proteomes" id="UP000298061">
    <property type="component" value="Unassembled WGS sequence"/>
</dbReference>
<evidence type="ECO:0000259" key="12">
    <source>
        <dbReference type="Pfam" id="PF01602"/>
    </source>
</evidence>
<evidence type="ECO:0000256" key="6">
    <source>
        <dbReference type="ARBA" id="ARBA00022927"/>
    </source>
</evidence>
<keyword evidence="3 10" id="KW-0963">Cytoplasm</keyword>
<evidence type="ECO:0000256" key="5">
    <source>
        <dbReference type="ARBA" id="ARBA00022892"/>
    </source>
</evidence>
<organism evidence="15 16">
    <name type="scientific">Hericium alpestre</name>
    <dbReference type="NCBI Taxonomy" id="135208"/>
    <lineage>
        <taxon>Eukaryota</taxon>
        <taxon>Fungi</taxon>
        <taxon>Dikarya</taxon>
        <taxon>Basidiomycota</taxon>
        <taxon>Agaricomycotina</taxon>
        <taxon>Agaricomycetes</taxon>
        <taxon>Russulales</taxon>
        <taxon>Hericiaceae</taxon>
        <taxon>Hericium</taxon>
    </lineage>
</organism>
<dbReference type="InterPro" id="IPR011989">
    <property type="entry name" value="ARM-like"/>
</dbReference>
<dbReference type="PANTHER" id="PTHR10635">
    <property type="entry name" value="COATOMER SUBUNIT BETA"/>
    <property type="match status" value="1"/>
</dbReference>
<dbReference type="InterPro" id="IPR011710">
    <property type="entry name" value="Coatomer_bsu_C"/>
</dbReference>
<evidence type="ECO:0000256" key="3">
    <source>
        <dbReference type="ARBA" id="ARBA00022490"/>
    </source>
</evidence>
<evidence type="ECO:0000313" key="15">
    <source>
        <dbReference type="EMBL" id="TFY82437.1"/>
    </source>
</evidence>
<dbReference type="InterPro" id="IPR002553">
    <property type="entry name" value="Clathrin/coatomer_adapt-like_N"/>
</dbReference>
<keyword evidence="4" id="KW-0677">Repeat</keyword>
<evidence type="ECO:0000256" key="4">
    <source>
        <dbReference type="ARBA" id="ARBA00022737"/>
    </source>
</evidence>
<dbReference type="SUPFAM" id="SSF48371">
    <property type="entry name" value="ARM repeat"/>
    <property type="match status" value="1"/>
</dbReference>
<dbReference type="GO" id="GO:0006886">
    <property type="term" value="P:intracellular protein transport"/>
    <property type="evidence" value="ECO:0007669"/>
    <property type="project" value="InterPro"/>
</dbReference>
<accession>A0A4Z0A7Y1</accession>
<feature type="domain" description="Coatomer beta subunit appendage platform" evidence="14">
    <location>
        <begin position="822"/>
        <end position="947"/>
    </location>
</feature>
<dbReference type="PIRSF" id="PIRSF005727">
    <property type="entry name" value="Coatomer_beta_subunit"/>
    <property type="match status" value="1"/>
</dbReference>
<dbReference type="Gene3D" id="1.25.10.10">
    <property type="entry name" value="Leucine-rich Repeat Variant"/>
    <property type="match status" value="1"/>
</dbReference>
<dbReference type="InterPro" id="IPR029446">
    <property type="entry name" value="COPB1_appendage_platform_dom"/>
</dbReference>
<dbReference type="PANTHER" id="PTHR10635:SF0">
    <property type="entry name" value="COATOMER SUBUNIT BETA"/>
    <property type="match status" value="1"/>
</dbReference>
<comment type="function">
    <text evidence="10">The coatomer is a cytosolic protein complex that binds to dilysine motifs and reversibly associates with Golgi non-clathrin-coated vesicles, which further mediate biosynthetic protein transport from the ER, via the Golgi up to the trans Golgi network. Coatomer complex is required for budding from Golgi membranes, and is essential for the retrograde Golgi-to-ER transport of dilysine-tagged proteins.</text>
</comment>
<evidence type="ECO:0000259" key="14">
    <source>
        <dbReference type="Pfam" id="PF14806"/>
    </source>
</evidence>
<keyword evidence="7 10" id="KW-0333">Golgi apparatus</keyword>
<dbReference type="GO" id="GO:0030126">
    <property type="term" value="C:COPI vesicle coat"/>
    <property type="evidence" value="ECO:0007669"/>
    <property type="project" value="InterPro"/>
</dbReference>
<dbReference type="AlphaFoldDB" id="A0A4Z0A7Y1"/>
<dbReference type="Pfam" id="PF01602">
    <property type="entry name" value="Adaptin_N"/>
    <property type="match status" value="1"/>
</dbReference>
<dbReference type="InterPro" id="IPR016460">
    <property type="entry name" value="COPB1"/>
</dbReference>
<evidence type="ECO:0000256" key="7">
    <source>
        <dbReference type="ARBA" id="ARBA00023034"/>
    </source>
</evidence>
<name>A0A4Z0A7Y1_9AGAM</name>
<evidence type="ECO:0000256" key="1">
    <source>
        <dbReference type="ARBA" id="ARBA00004255"/>
    </source>
</evidence>
<keyword evidence="5 10" id="KW-0931">ER-Golgi transport</keyword>
<evidence type="ECO:0000256" key="11">
    <source>
        <dbReference type="SAM" id="MobiDB-lite"/>
    </source>
</evidence>
<keyword evidence="8 10" id="KW-0472">Membrane</keyword>
<dbReference type="GO" id="GO:0006888">
    <property type="term" value="P:endoplasmic reticulum to Golgi vesicle-mediated transport"/>
    <property type="evidence" value="ECO:0007669"/>
    <property type="project" value="TreeGrafter"/>
</dbReference>
<dbReference type="Pfam" id="PF07718">
    <property type="entry name" value="Coatamer_beta_C"/>
    <property type="match status" value="1"/>
</dbReference>
<comment type="subcellular location">
    <subcellularLocation>
        <location evidence="10">Cytoplasm</location>
    </subcellularLocation>
    <subcellularLocation>
        <location evidence="1 10">Golgi apparatus membrane</location>
        <topology evidence="1 10">Peripheral membrane protein</topology>
        <orientation evidence="1 10">Cytoplasmic side</orientation>
    </subcellularLocation>
    <subcellularLocation>
        <location evidence="10">Cytoplasmic vesicle</location>
        <location evidence="10">COPI-coated vesicle membrane</location>
        <topology evidence="10">Peripheral membrane protein</topology>
        <orientation evidence="10">Cytoplasmic side</orientation>
    </subcellularLocation>
</comment>
<keyword evidence="6 10" id="KW-0653">Protein transport</keyword>
<dbReference type="STRING" id="135208.A0A4Z0A7Y1"/>
<keyword evidence="9 10" id="KW-0968">Cytoplasmic vesicle</keyword>
<dbReference type="GO" id="GO:0005198">
    <property type="term" value="F:structural molecule activity"/>
    <property type="evidence" value="ECO:0007669"/>
    <property type="project" value="InterPro"/>
</dbReference>
<evidence type="ECO:0000256" key="9">
    <source>
        <dbReference type="ARBA" id="ARBA00023329"/>
    </source>
</evidence>
<dbReference type="InterPro" id="IPR016024">
    <property type="entry name" value="ARM-type_fold"/>
</dbReference>
<reference evidence="15 16" key="1">
    <citation type="submission" date="2019-02" db="EMBL/GenBank/DDBJ databases">
        <title>Genome sequencing of the rare red list fungi Hericium alpestre (H. flagellum).</title>
        <authorList>
            <person name="Buettner E."/>
            <person name="Kellner H."/>
        </authorList>
    </citation>
    <scope>NUCLEOTIDE SEQUENCE [LARGE SCALE GENOMIC DNA]</scope>
    <source>
        <strain evidence="15 16">DSM 108284</strain>
    </source>
</reference>
<evidence type="ECO:0000256" key="2">
    <source>
        <dbReference type="ARBA" id="ARBA00022448"/>
    </source>
</evidence>
<evidence type="ECO:0000313" key="16">
    <source>
        <dbReference type="Proteomes" id="UP000298061"/>
    </source>
</evidence>
<proteinExistence type="predicted"/>
<evidence type="ECO:0000256" key="10">
    <source>
        <dbReference type="PIRNR" id="PIRNR005727"/>
    </source>
</evidence>
<comment type="caution">
    <text evidence="15">The sequence shown here is derived from an EMBL/GenBank/DDBJ whole genome shotgun (WGS) entry which is preliminary data.</text>
</comment>
<dbReference type="OrthoDB" id="10261439at2759"/>
<dbReference type="FunFam" id="1.25.10.10:FF:000451">
    <property type="entry name" value="Coatomer subunit beta"/>
    <property type="match status" value="1"/>
</dbReference>
<feature type="domain" description="Coatomer beta subunit C-terminal" evidence="13">
    <location>
        <begin position="681"/>
        <end position="815"/>
    </location>
</feature>
<keyword evidence="2 10" id="KW-0813">Transport</keyword>
<dbReference type="EMBL" id="SFCI01000109">
    <property type="protein sequence ID" value="TFY82437.1"/>
    <property type="molecule type" value="Genomic_DNA"/>
</dbReference>
<feature type="region of interest" description="Disordered" evidence="11">
    <location>
        <begin position="1"/>
        <end position="23"/>
    </location>
</feature>
<dbReference type="GO" id="GO:0006891">
    <property type="term" value="P:intra-Golgi vesicle-mediated transport"/>
    <property type="evidence" value="ECO:0007669"/>
    <property type="project" value="TreeGrafter"/>
</dbReference>
<protein>
    <recommendedName>
        <fullName evidence="10">Coatomer subunit beta</fullName>
    </recommendedName>
    <alternativeName>
        <fullName evidence="10">Beta-coat protein</fullName>
    </alternativeName>
</protein>